<feature type="signal peptide" evidence="1">
    <location>
        <begin position="1"/>
        <end position="22"/>
    </location>
</feature>
<gene>
    <name evidence="2" type="ORF">SAMN06269173_102372</name>
</gene>
<sequence>MKTFSFCLFLILASGISHVTHAQQSPSTLKAQAIEDTRRLAARISLDDARSMQVRRLVLERLTQENEITTQYANDPAMMQNKLHDLERQYGEKLKNILTALQYQRYVAQLSPTGPAQLSSGTQSSNR</sequence>
<accession>A0A238WA17</accession>
<keyword evidence="3" id="KW-1185">Reference proteome</keyword>
<dbReference type="EMBL" id="FZNS01000002">
    <property type="protein sequence ID" value="SNR43221.1"/>
    <property type="molecule type" value="Genomic_DNA"/>
</dbReference>
<reference evidence="3" key="1">
    <citation type="submission" date="2017-06" db="EMBL/GenBank/DDBJ databases">
        <authorList>
            <person name="Varghese N."/>
            <person name="Submissions S."/>
        </authorList>
    </citation>
    <scope>NUCLEOTIDE SEQUENCE [LARGE SCALE GENOMIC DNA]</scope>
    <source>
        <strain evidence="3">DSM 28041</strain>
    </source>
</reference>
<dbReference type="AlphaFoldDB" id="A0A238WA17"/>
<evidence type="ECO:0000313" key="2">
    <source>
        <dbReference type="EMBL" id="SNR43221.1"/>
    </source>
</evidence>
<evidence type="ECO:0000313" key="3">
    <source>
        <dbReference type="Proteomes" id="UP000198310"/>
    </source>
</evidence>
<evidence type="ECO:0000256" key="1">
    <source>
        <dbReference type="SAM" id="SignalP"/>
    </source>
</evidence>
<proteinExistence type="predicted"/>
<dbReference type="Proteomes" id="UP000198310">
    <property type="component" value="Unassembled WGS sequence"/>
</dbReference>
<keyword evidence="1" id="KW-0732">Signal</keyword>
<protein>
    <recommendedName>
        <fullName evidence="4">Heavy-metal resistance</fullName>
    </recommendedName>
</protein>
<organism evidence="2 3">
    <name type="scientific">Hymenobacter mucosus</name>
    <dbReference type="NCBI Taxonomy" id="1411120"/>
    <lineage>
        <taxon>Bacteria</taxon>
        <taxon>Pseudomonadati</taxon>
        <taxon>Bacteroidota</taxon>
        <taxon>Cytophagia</taxon>
        <taxon>Cytophagales</taxon>
        <taxon>Hymenobacteraceae</taxon>
        <taxon>Hymenobacter</taxon>
    </lineage>
</organism>
<name>A0A238WA17_9BACT</name>
<feature type="chain" id="PRO_5011271265" description="Heavy-metal resistance" evidence="1">
    <location>
        <begin position="23"/>
        <end position="127"/>
    </location>
</feature>
<evidence type="ECO:0008006" key="4">
    <source>
        <dbReference type="Google" id="ProtNLM"/>
    </source>
</evidence>